<dbReference type="PANTHER" id="PTHR31996">
    <property type="entry name" value="COILED-COIL DOMAIN-CONTAINING PROTEIN 115"/>
    <property type="match status" value="1"/>
</dbReference>
<protein>
    <recommendedName>
        <fullName evidence="1">Vacuolar ATPase assembly protein VMA22</fullName>
    </recommendedName>
</protein>
<evidence type="ECO:0000256" key="2">
    <source>
        <dbReference type="SAM" id="MobiDB-lite"/>
    </source>
</evidence>
<feature type="compositionally biased region" description="Polar residues" evidence="2">
    <location>
        <begin position="109"/>
        <end position="125"/>
    </location>
</feature>
<organism evidence="3 4">
    <name type="scientific">Polyplax serrata</name>
    <name type="common">Common mouse louse</name>
    <dbReference type="NCBI Taxonomy" id="468196"/>
    <lineage>
        <taxon>Eukaryota</taxon>
        <taxon>Metazoa</taxon>
        <taxon>Ecdysozoa</taxon>
        <taxon>Arthropoda</taxon>
        <taxon>Hexapoda</taxon>
        <taxon>Insecta</taxon>
        <taxon>Pterygota</taxon>
        <taxon>Neoptera</taxon>
        <taxon>Paraneoptera</taxon>
        <taxon>Psocodea</taxon>
        <taxon>Troctomorpha</taxon>
        <taxon>Phthiraptera</taxon>
        <taxon>Anoplura</taxon>
        <taxon>Polyplacidae</taxon>
        <taxon>Polyplax</taxon>
    </lineage>
</organism>
<dbReference type="EMBL" id="JAWJWF010000001">
    <property type="protein sequence ID" value="KAK6641590.1"/>
    <property type="molecule type" value="Genomic_DNA"/>
</dbReference>
<evidence type="ECO:0000313" key="3">
    <source>
        <dbReference type="EMBL" id="KAK6641590.1"/>
    </source>
</evidence>
<keyword evidence="4" id="KW-1185">Reference proteome</keyword>
<feature type="region of interest" description="Disordered" evidence="2">
    <location>
        <begin position="95"/>
        <end position="125"/>
    </location>
</feature>
<name>A0ABR1BG11_POLSC</name>
<evidence type="ECO:0000256" key="1">
    <source>
        <dbReference type="ARBA" id="ARBA00093634"/>
    </source>
</evidence>
<evidence type="ECO:0000313" key="4">
    <source>
        <dbReference type="Proteomes" id="UP001359485"/>
    </source>
</evidence>
<reference evidence="3 4" key="1">
    <citation type="submission" date="2023-09" db="EMBL/GenBank/DDBJ databases">
        <title>Genomes of two closely related lineages of the louse Polyplax serrata with different host specificities.</title>
        <authorList>
            <person name="Martinu J."/>
            <person name="Tarabai H."/>
            <person name="Stefka J."/>
            <person name="Hypsa V."/>
        </authorList>
    </citation>
    <scope>NUCLEOTIDE SEQUENCE [LARGE SCALE GENOMIC DNA]</scope>
    <source>
        <strain evidence="3">98ZLc_SE</strain>
    </source>
</reference>
<gene>
    <name evidence="3" type="ORF">RUM44_013305</name>
</gene>
<dbReference type="InterPro" id="IPR040357">
    <property type="entry name" value="Vma22/CCDC115"/>
</dbReference>
<proteinExistence type="predicted"/>
<dbReference type="PANTHER" id="PTHR31996:SF2">
    <property type="entry name" value="COILED-COIL DOMAIN-CONTAINING PROTEIN 115"/>
    <property type="match status" value="1"/>
</dbReference>
<sequence>MAKVYKSVCCEADILLHRIVHLCEKEIKFKLEMEKLMNKGFVNIAKARYIMGSTCVTKMQLPSEKSNPIQPVATVCRAELNNHWVFHIHRKDIPKADKNKKNKKKPSGDSLQETNKSDDTSFGSDKTNFSEEDFIDALSNHPKALKKSKYAFHVDDDAYQDYNEELLDEFSNRGSDENLHTLVDPMRLFGVLVPNALKQGQETFKDVVGLLGKCATIQSELRESLSRYSHLKKVKALMEIAASEAKINILETKVYWTLSDESLHPSHLSAEGEKAPEEPEQISVTKSIRSVFYDDNDDSHFNGSKVLLFTQDTAQDLEETN</sequence>
<comment type="caution">
    <text evidence="3">The sequence shown here is derived from an EMBL/GenBank/DDBJ whole genome shotgun (WGS) entry which is preliminary data.</text>
</comment>
<accession>A0ABR1BG11</accession>
<dbReference type="Proteomes" id="UP001359485">
    <property type="component" value="Unassembled WGS sequence"/>
</dbReference>